<reference evidence="1 2" key="1">
    <citation type="submission" date="2014-11" db="EMBL/GenBank/DDBJ databases">
        <authorList>
            <person name="Wibberg Daniel"/>
        </authorList>
    </citation>
    <scope>NUCLEOTIDE SEQUENCE [LARGE SCALE GENOMIC DNA]</scope>
    <source>
        <strain evidence="1">Rhizoctonia solani AG1-IB 7/3/14</strain>
    </source>
</reference>
<organism evidence="1 2">
    <name type="scientific">Thanatephorus cucumeris (strain AG1-IB / isolate 7/3/14)</name>
    <name type="common">Lettuce bottom rot fungus</name>
    <name type="synonym">Rhizoctonia solani</name>
    <dbReference type="NCBI Taxonomy" id="1108050"/>
    <lineage>
        <taxon>Eukaryota</taxon>
        <taxon>Fungi</taxon>
        <taxon>Dikarya</taxon>
        <taxon>Basidiomycota</taxon>
        <taxon>Agaricomycotina</taxon>
        <taxon>Agaricomycetes</taxon>
        <taxon>Cantharellales</taxon>
        <taxon>Ceratobasidiaceae</taxon>
        <taxon>Rhizoctonia</taxon>
        <taxon>Rhizoctonia solani AG-1</taxon>
    </lineage>
</organism>
<keyword evidence="2" id="KW-1185">Reference proteome</keyword>
<protein>
    <submittedName>
        <fullName evidence="1">Uncharacterized protein</fullName>
    </submittedName>
</protein>
<gene>
    <name evidence="1" type="ORF">RSOLAG1IB_02327</name>
</gene>
<dbReference type="AlphaFoldDB" id="A0A0B7FL28"/>
<accession>A0A0B7FL28</accession>
<evidence type="ECO:0000313" key="1">
    <source>
        <dbReference type="EMBL" id="CEL57584.1"/>
    </source>
</evidence>
<name>A0A0B7FL28_THACB</name>
<proteinExistence type="predicted"/>
<dbReference type="EMBL" id="LN679102">
    <property type="protein sequence ID" value="CEL57584.1"/>
    <property type="molecule type" value="Genomic_DNA"/>
</dbReference>
<sequence length="91" mass="10609">MVPTNDLRITYFQYLVQKPWRTRVHLILPEYHNTAAHVKYISQPDDGFGKVRVRKYSTLVVLNGFDNSARILSCVGNIGLYEQVWFDCQCT</sequence>
<evidence type="ECO:0000313" key="2">
    <source>
        <dbReference type="Proteomes" id="UP000059188"/>
    </source>
</evidence>
<dbReference type="Proteomes" id="UP000059188">
    <property type="component" value="Unassembled WGS sequence"/>
</dbReference>